<dbReference type="RefSeq" id="WP_175141089.1">
    <property type="nucleotide sequence ID" value="NZ_CADIKZ010000008.1"/>
</dbReference>
<evidence type="ECO:0000313" key="2">
    <source>
        <dbReference type="EMBL" id="CAB3877400.1"/>
    </source>
</evidence>
<organism evidence="2 3">
    <name type="scientific">Achromobacter pulmonis</name>
    <dbReference type="NCBI Taxonomy" id="1389932"/>
    <lineage>
        <taxon>Bacteria</taxon>
        <taxon>Pseudomonadati</taxon>
        <taxon>Pseudomonadota</taxon>
        <taxon>Betaproteobacteria</taxon>
        <taxon>Burkholderiales</taxon>
        <taxon>Alcaligenaceae</taxon>
        <taxon>Achromobacter</taxon>
    </lineage>
</organism>
<feature type="transmembrane region" description="Helical" evidence="1">
    <location>
        <begin position="9"/>
        <end position="33"/>
    </location>
</feature>
<protein>
    <recommendedName>
        <fullName evidence="4">DUF4175 domain-containing protein</fullName>
    </recommendedName>
</protein>
<reference evidence="2 3" key="1">
    <citation type="submission" date="2020-04" db="EMBL/GenBank/DDBJ databases">
        <authorList>
            <person name="De Canck E."/>
        </authorList>
    </citation>
    <scope>NUCLEOTIDE SEQUENCE [LARGE SCALE GENOMIC DNA]</scope>
    <source>
        <strain evidence="2 3">LMG 26788</strain>
    </source>
</reference>
<name>A0A6S7D3T0_9BURK</name>
<keyword evidence="1" id="KW-1133">Transmembrane helix</keyword>
<proteinExistence type="predicted"/>
<feature type="transmembrane region" description="Helical" evidence="1">
    <location>
        <begin position="39"/>
        <end position="57"/>
    </location>
</feature>
<keyword evidence="1" id="KW-0812">Transmembrane</keyword>
<accession>A0A6S7D3T0</accession>
<dbReference type="EMBL" id="CADIKZ010000008">
    <property type="protein sequence ID" value="CAB3877400.1"/>
    <property type="molecule type" value="Genomic_DNA"/>
</dbReference>
<sequence length="65" mass="7164">MNRQPARGFLFVWGVPLLLGALSVFGLLAALLGTGGWHWASWIALTVLLGVIARYWFFPPRRPGA</sequence>
<evidence type="ECO:0000256" key="1">
    <source>
        <dbReference type="SAM" id="Phobius"/>
    </source>
</evidence>
<gene>
    <name evidence="2" type="ORF">LMG26788_03100</name>
</gene>
<keyword evidence="1" id="KW-0472">Membrane</keyword>
<dbReference type="AlphaFoldDB" id="A0A6S7D3T0"/>
<evidence type="ECO:0000313" key="3">
    <source>
        <dbReference type="Proteomes" id="UP000494203"/>
    </source>
</evidence>
<keyword evidence="3" id="KW-1185">Reference proteome</keyword>
<dbReference type="Proteomes" id="UP000494203">
    <property type="component" value="Unassembled WGS sequence"/>
</dbReference>
<evidence type="ECO:0008006" key="4">
    <source>
        <dbReference type="Google" id="ProtNLM"/>
    </source>
</evidence>